<dbReference type="eggNOG" id="ENOG5032U0J">
    <property type="taxonomic scope" value="Bacteria"/>
</dbReference>
<dbReference type="EMBL" id="AZGF01000034">
    <property type="protein sequence ID" value="KRM09872.1"/>
    <property type="molecule type" value="Genomic_DNA"/>
</dbReference>
<organism evidence="1 2">
    <name type="scientific">Paucilactobacillus suebicus DSM 5007 = KCTC 3549</name>
    <dbReference type="NCBI Taxonomy" id="1423807"/>
    <lineage>
        <taxon>Bacteria</taxon>
        <taxon>Bacillati</taxon>
        <taxon>Bacillota</taxon>
        <taxon>Bacilli</taxon>
        <taxon>Lactobacillales</taxon>
        <taxon>Lactobacillaceae</taxon>
        <taxon>Paucilactobacillus</taxon>
    </lineage>
</organism>
<gene>
    <name evidence="1" type="ORF">FD16_GL001533</name>
</gene>
<dbReference type="OrthoDB" id="552713at2"/>
<evidence type="ECO:0000313" key="2">
    <source>
        <dbReference type="Proteomes" id="UP000051820"/>
    </source>
</evidence>
<dbReference type="Proteomes" id="UP000051820">
    <property type="component" value="Unassembled WGS sequence"/>
</dbReference>
<accession>A0A0R1VVX6</accession>
<dbReference type="PATRIC" id="fig|1423807.3.peg.1571"/>
<protein>
    <recommendedName>
        <fullName evidence="3">AP2/ERF domain-containing protein</fullName>
    </recommendedName>
</protein>
<sequence>MSRIIDLSGKKFGRLTAIKSDGHSVNGNVRWLCHCECGNYVTVDGFELRRGTTKSCGCLRREVMQKQYRCNPAMQEHKGHADSLYNKNGVAYASIKRSRRNHSGVIGVSYDEKTDHWFARLMFHSHYVLMKSFDNFEDAVAARQAAEKKYLGKVRTHIEADNAQQA</sequence>
<evidence type="ECO:0000313" key="1">
    <source>
        <dbReference type="EMBL" id="KRM09872.1"/>
    </source>
</evidence>
<dbReference type="STRING" id="1423807.FD16_GL001533"/>
<comment type="caution">
    <text evidence="1">The sequence shown here is derived from an EMBL/GenBank/DDBJ whole genome shotgun (WGS) entry which is preliminary data.</text>
</comment>
<name>A0A0R1VVX6_9LACO</name>
<dbReference type="RefSeq" id="WP_010622466.1">
    <property type="nucleotide sequence ID" value="NZ_AZGF01000034.1"/>
</dbReference>
<dbReference type="AlphaFoldDB" id="A0A0R1VVX6"/>
<keyword evidence="2" id="KW-1185">Reference proteome</keyword>
<reference evidence="1 2" key="1">
    <citation type="journal article" date="2015" name="Genome Announc.">
        <title>Expanding the biotechnology potential of lactobacilli through comparative genomics of 213 strains and associated genera.</title>
        <authorList>
            <person name="Sun Z."/>
            <person name="Harris H.M."/>
            <person name="McCann A."/>
            <person name="Guo C."/>
            <person name="Argimon S."/>
            <person name="Zhang W."/>
            <person name="Yang X."/>
            <person name="Jeffery I.B."/>
            <person name="Cooney J.C."/>
            <person name="Kagawa T.F."/>
            <person name="Liu W."/>
            <person name="Song Y."/>
            <person name="Salvetti E."/>
            <person name="Wrobel A."/>
            <person name="Rasinkangas P."/>
            <person name="Parkhill J."/>
            <person name="Rea M.C."/>
            <person name="O'Sullivan O."/>
            <person name="Ritari J."/>
            <person name="Douillard F.P."/>
            <person name="Paul Ross R."/>
            <person name="Yang R."/>
            <person name="Briner A.E."/>
            <person name="Felis G.E."/>
            <person name="de Vos W.M."/>
            <person name="Barrangou R."/>
            <person name="Klaenhammer T.R."/>
            <person name="Caufield P.W."/>
            <person name="Cui Y."/>
            <person name="Zhang H."/>
            <person name="O'Toole P.W."/>
        </authorList>
    </citation>
    <scope>NUCLEOTIDE SEQUENCE [LARGE SCALE GENOMIC DNA]</scope>
    <source>
        <strain evidence="1 2">DSM 5007</strain>
    </source>
</reference>
<evidence type="ECO:0008006" key="3">
    <source>
        <dbReference type="Google" id="ProtNLM"/>
    </source>
</evidence>
<proteinExistence type="predicted"/>